<gene>
    <name evidence="2" type="ORF">R3I93_017498</name>
</gene>
<dbReference type="PANTHER" id="PTHR31751">
    <property type="entry name" value="SI:CH211-108C17.2-RELATED-RELATED"/>
    <property type="match status" value="1"/>
</dbReference>
<protein>
    <submittedName>
        <fullName evidence="2">Uncharacterized protein</fullName>
    </submittedName>
</protein>
<accession>A0AAN9CJK5</accession>
<sequence length="225" mass="26415">MWFACATSKGDVEALKCRWKSITHHECNEHEWTDDNGEQHRCDHAPLTAQEKKNRMWMRKYSMAFQDLSSLVLDKRLLRDMEKMALFKHTGPLEVFHSALLKYLPKRQAFSFQGMKERCHLAFLEHNENIVKRKQDTTKTGQARFNQVFSKRSKQWVLKKIFTPHTTQFIDTLIKRVMDRRRNPNIQFTLPISSLAMPQPALPPNITPVPKPSKEAATTSFQSRF</sequence>
<proteinExistence type="predicted"/>
<feature type="compositionally biased region" description="Polar residues" evidence="1">
    <location>
        <begin position="216"/>
        <end position="225"/>
    </location>
</feature>
<feature type="compositionally biased region" description="Pro residues" evidence="1">
    <location>
        <begin position="200"/>
        <end position="211"/>
    </location>
</feature>
<reference evidence="2 3" key="1">
    <citation type="submission" date="2024-02" db="EMBL/GenBank/DDBJ databases">
        <title>Chromosome-level genome assembly of the Eurasian Minnow (Phoxinus phoxinus).</title>
        <authorList>
            <person name="Oriowo T.O."/>
            <person name="Martin S."/>
            <person name="Stange M."/>
            <person name="Chrysostomakis Y."/>
            <person name="Brown T."/>
            <person name="Winkler S."/>
            <person name="Kukowka S."/>
            <person name="Myers E.W."/>
            <person name="Bohne A."/>
        </authorList>
    </citation>
    <scope>NUCLEOTIDE SEQUENCE [LARGE SCALE GENOMIC DNA]</scope>
    <source>
        <strain evidence="2">ZFMK-TIS-60720</strain>
        <tissue evidence="2">Whole Organism</tissue>
    </source>
</reference>
<evidence type="ECO:0000256" key="1">
    <source>
        <dbReference type="SAM" id="MobiDB-lite"/>
    </source>
</evidence>
<keyword evidence="3" id="KW-1185">Reference proteome</keyword>
<organism evidence="2 3">
    <name type="scientific">Phoxinus phoxinus</name>
    <name type="common">Eurasian minnow</name>
    <dbReference type="NCBI Taxonomy" id="58324"/>
    <lineage>
        <taxon>Eukaryota</taxon>
        <taxon>Metazoa</taxon>
        <taxon>Chordata</taxon>
        <taxon>Craniata</taxon>
        <taxon>Vertebrata</taxon>
        <taxon>Euteleostomi</taxon>
        <taxon>Actinopterygii</taxon>
        <taxon>Neopterygii</taxon>
        <taxon>Teleostei</taxon>
        <taxon>Ostariophysi</taxon>
        <taxon>Cypriniformes</taxon>
        <taxon>Leuciscidae</taxon>
        <taxon>Phoxininae</taxon>
        <taxon>Phoxinus</taxon>
    </lineage>
</organism>
<evidence type="ECO:0000313" key="3">
    <source>
        <dbReference type="Proteomes" id="UP001364617"/>
    </source>
</evidence>
<dbReference type="EMBL" id="JAYKXH010000018">
    <property type="protein sequence ID" value="KAK7137429.1"/>
    <property type="molecule type" value="Genomic_DNA"/>
</dbReference>
<dbReference type="Proteomes" id="UP001364617">
    <property type="component" value="Unassembled WGS sequence"/>
</dbReference>
<feature type="region of interest" description="Disordered" evidence="1">
    <location>
        <begin position="199"/>
        <end position="225"/>
    </location>
</feature>
<comment type="caution">
    <text evidence="2">The sequence shown here is derived from an EMBL/GenBank/DDBJ whole genome shotgun (WGS) entry which is preliminary data.</text>
</comment>
<name>A0AAN9CJK5_9TELE</name>
<evidence type="ECO:0000313" key="2">
    <source>
        <dbReference type="EMBL" id="KAK7137429.1"/>
    </source>
</evidence>
<dbReference type="PANTHER" id="PTHR31751:SF42">
    <property type="entry name" value="PROTEIN CBG10204"/>
    <property type="match status" value="1"/>
</dbReference>
<dbReference type="AlphaFoldDB" id="A0AAN9CJK5"/>